<name>A0AAD5QP43_PARTN</name>
<reference evidence="1" key="1">
    <citation type="submission" date="2021-06" db="EMBL/GenBank/DDBJ databases">
        <title>Parelaphostrongylus tenuis whole genome reference sequence.</title>
        <authorList>
            <person name="Garwood T.J."/>
            <person name="Larsen P.A."/>
            <person name="Fountain-Jones N.M."/>
            <person name="Garbe J.R."/>
            <person name="Macchietto M.G."/>
            <person name="Kania S.A."/>
            <person name="Gerhold R.W."/>
            <person name="Richards J.E."/>
            <person name="Wolf T.M."/>
        </authorList>
    </citation>
    <scope>NUCLEOTIDE SEQUENCE</scope>
    <source>
        <strain evidence="1">MNPRO001-30</strain>
        <tissue evidence="1">Meninges</tissue>
    </source>
</reference>
<keyword evidence="2" id="KW-1185">Reference proteome</keyword>
<evidence type="ECO:0000313" key="2">
    <source>
        <dbReference type="Proteomes" id="UP001196413"/>
    </source>
</evidence>
<sequence>MEWVHVNELECVWSLGNAAQSSCALLKVSNAKKKLQREDEEIADTSSVATLAVHPFLCPTIAIRGDGSFQVKALEGCGVINRITLQIDLSME</sequence>
<dbReference type="Proteomes" id="UP001196413">
    <property type="component" value="Unassembled WGS sequence"/>
</dbReference>
<gene>
    <name evidence="1" type="ORF">KIN20_018016</name>
</gene>
<dbReference type="AlphaFoldDB" id="A0AAD5QP43"/>
<accession>A0AAD5QP43</accession>
<evidence type="ECO:0000313" key="1">
    <source>
        <dbReference type="EMBL" id="KAJ1359323.1"/>
    </source>
</evidence>
<protein>
    <submittedName>
        <fullName evidence="1">Uncharacterized protein</fullName>
    </submittedName>
</protein>
<dbReference type="EMBL" id="JAHQIW010003596">
    <property type="protein sequence ID" value="KAJ1359323.1"/>
    <property type="molecule type" value="Genomic_DNA"/>
</dbReference>
<proteinExistence type="predicted"/>
<comment type="caution">
    <text evidence="1">The sequence shown here is derived from an EMBL/GenBank/DDBJ whole genome shotgun (WGS) entry which is preliminary data.</text>
</comment>
<organism evidence="1 2">
    <name type="scientific">Parelaphostrongylus tenuis</name>
    <name type="common">Meningeal worm</name>
    <dbReference type="NCBI Taxonomy" id="148309"/>
    <lineage>
        <taxon>Eukaryota</taxon>
        <taxon>Metazoa</taxon>
        <taxon>Ecdysozoa</taxon>
        <taxon>Nematoda</taxon>
        <taxon>Chromadorea</taxon>
        <taxon>Rhabditida</taxon>
        <taxon>Rhabditina</taxon>
        <taxon>Rhabditomorpha</taxon>
        <taxon>Strongyloidea</taxon>
        <taxon>Metastrongylidae</taxon>
        <taxon>Parelaphostrongylus</taxon>
    </lineage>
</organism>